<dbReference type="InterPro" id="IPR006015">
    <property type="entry name" value="Universal_stress_UspA"/>
</dbReference>
<dbReference type="PANTHER" id="PTHR46553">
    <property type="entry name" value="ADENINE NUCLEOTIDE ALPHA HYDROLASES-LIKE SUPERFAMILY PROTEIN"/>
    <property type="match status" value="1"/>
</dbReference>
<feature type="region of interest" description="Disordered" evidence="2">
    <location>
        <begin position="143"/>
        <end position="170"/>
    </location>
</feature>
<comment type="caution">
    <text evidence="4">The sequence shown here is derived from an EMBL/GenBank/DDBJ whole genome shotgun (WGS) entry which is preliminary data.</text>
</comment>
<dbReference type="Pfam" id="PF00582">
    <property type="entry name" value="Usp"/>
    <property type="match status" value="1"/>
</dbReference>
<feature type="domain" description="UspA" evidence="3">
    <location>
        <begin position="8"/>
        <end position="142"/>
    </location>
</feature>
<evidence type="ECO:0000313" key="4">
    <source>
        <dbReference type="EMBL" id="MFB9714445.1"/>
    </source>
</evidence>
<evidence type="ECO:0000259" key="3">
    <source>
        <dbReference type="Pfam" id="PF00582"/>
    </source>
</evidence>
<sequence length="170" mass="18192">MATRTRPEKIIVGVDGSDASIEALRQAYRLASALGANVEGWICWDFPAGHEAYEMMGRDGFSHQASEILHDAMTKAFGPELPRNVHTRLVLGRARQSLIDASRFASLLVVGRRGHGGFNGLLLGSVSAACVAHALCPVLVVHEPESKEPSKPRPGTSEAVTRNSQPIKGA</sequence>
<keyword evidence="5" id="KW-1185">Reference proteome</keyword>
<dbReference type="EMBL" id="JBHMBH010000021">
    <property type="protein sequence ID" value="MFB9714445.1"/>
    <property type="molecule type" value="Genomic_DNA"/>
</dbReference>
<dbReference type="InterPro" id="IPR006016">
    <property type="entry name" value="UspA"/>
</dbReference>
<organism evidence="4 5">
    <name type="scientific">Arthrobacter methylotrophus</name>
    <dbReference type="NCBI Taxonomy" id="121291"/>
    <lineage>
        <taxon>Bacteria</taxon>
        <taxon>Bacillati</taxon>
        <taxon>Actinomycetota</taxon>
        <taxon>Actinomycetes</taxon>
        <taxon>Micrococcales</taxon>
        <taxon>Micrococcaceae</taxon>
        <taxon>Arthrobacter</taxon>
    </lineage>
</organism>
<feature type="compositionally biased region" description="Polar residues" evidence="2">
    <location>
        <begin position="158"/>
        <end position="170"/>
    </location>
</feature>
<reference evidence="4 5" key="1">
    <citation type="submission" date="2024-09" db="EMBL/GenBank/DDBJ databases">
        <authorList>
            <person name="Sun Q."/>
            <person name="Mori K."/>
        </authorList>
    </citation>
    <scope>NUCLEOTIDE SEQUENCE [LARGE SCALE GENOMIC DNA]</scope>
    <source>
        <strain evidence="4 5">JCM 13519</strain>
    </source>
</reference>
<accession>A0ABV5URM8</accession>
<protein>
    <submittedName>
        <fullName evidence="4">Universal stress protein</fullName>
    </submittedName>
</protein>
<dbReference type="RefSeq" id="WP_345046123.1">
    <property type="nucleotide sequence ID" value="NZ_BAABED010000001.1"/>
</dbReference>
<dbReference type="InterPro" id="IPR014729">
    <property type="entry name" value="Rossmann-like_a/b/a_fold"/>
</dbReference>
<dbReference type="Proteomes" id="UP001589536">
    <property type="component" value="Unassembled WGS sequence"/>
</dbReference>
<dbReference type="PANTHER" id="PTHR46553:SF3">
    <property type="entry name" value="ADENINE NUCLEOTIDE ALPHA HYDROLASES-LIKE SUPERFAMILY PROTEIN"/>
    <property type="match status" value="1"/>
</dbReference>
<comment type="similarity">
    <text evidence="1">Belongs to the universal stress protein A family.</text>
</comment>
<gene>
    <name evidence="4" type="ORF">ACFFPI_09960</name>
</gene>
<dbReference type="PRINTS" id="PR01438">
    <property type="entry name" value="UNVRSLSTRESS"/>
</dbReference>
<evidence type="ECO:0000256" key="2">
    <source>
        <dbReference type="SAM" id="MobiDB-lite"/>
    </source>
</evidence>
<dbReference type="SUPFAM" id="SSF52402">
    <property type="entry name" value="Adenine nucleotide alpha hydrolases-like"/>
    <property type="match status" value="1"/>
</dbReference>
<name>A0ABV5URM8_9MICC</name>
<evidence type="ECO:0000313" key="5">
    <source>
        <dbReference type="Proteomes" id="UP001589536"/>
    </source>
</evidence>
<proteinExistence type="inferred from homology"/>
<dbReference type="Gene3D" id="3.40.50.620">
    <property type="entry name" value="HUPs"/>
    <property type="match status" value="1"/>
</dbReference>
<evidence type="ECO:0000256" key="1">
    <source>
        <dbReference type="ARBA" id="ARBA00008791"/>
    </source>
</evidence>